<dbReference type="InterPro" id="IPR011109">
    <property type="entry name" value="DNA_bind_recombinase_dom"/>
</dbReference>
<dbReference type="CDD" id="cd00338">
    <property type="entry name" value="Ser_Recombinase"/>
    <property type="match status" value="1"/>
</dbReference>
<organism evidence="1 2">
    <name type="scientific">Streptococcus agalactiae</name>
    <dbReference type="NCBI Taxonomy" id="1311"/>
    <lineage>
        <taxon>Bacteria</taxon>
        <taxon>Bacillati</taxon>
        <taxon>Bacillota</taxon>
        <taxon>Bacilli</taxon>
        <taxon>Lactobacillales</taxon>
        <taxon>Streptococcaceae</taxon>
        <taxon>Streptococcus</taxon>
    </lineage>
</organism>
<protein>
    <submittedName>
        <fullName evidence="1">Putative site-specific recombinase</fullName>
    </submittedName>
</protein>
<dbReference type="Pfam" id="PF00239">
    <property type="entry name" value="Resolvase"/>
    <property type="match status" value="1"/>
</dbReference>
<gene>
    <name evidence="1" type="primary">tnpR_2</name>
    <name evidence="1" type="ORF">NCTC8185_02445</name>
</gene>
<dbReference type="InterPro" id="IPR025827">
    <property type="entry name" value="Zn_ribbon_recom_dom"/>
</dbReference>
<dbReference type="Pfam" id="PF07508">
    <property type="entry name" value="Recombinase"/>
    <property type="match status" value="1"/>
</dbReference>
<dbReference type="GO" id="GO:0003677">
    <property type="term" value="F:DNA binding"/>
    <property type="evidence" value="ECO:0007669"/>
    <property type="project" value="InterPro"/>
</dbReference>
<sequence>MKKVITIEPAKQVTHKVDLPSFTKRRVAGYARVSTDHEDQTTSYEAQMTYYTDYINSRSDWEFVKMYSDEGISGTNTKKRLGFQEMVEDALVGKVDLILTKSVSRFARNTVDSLSTVRKLKEAGVEIYFEKENIWTFDSKGELLITIMSSLAQEESRSISENVTWGRRRQLAEGQVTFSYSQVLGFKKSDTGGFEIDQEEAKIVRYIFHQVLLGNNPNKIARELTAQGIPTPQGKRKWSYGTVKRMLRNEKYKGDALLQKSFTTDFLTKSTKPNEGELPQYYVENNHEAIIKREVFDLVQVELDKLEKKRQTNNIFTGRLFCGDCGSAFGSKVWHSTSKYKRTIYQCNAKYKGEHKCQTPHVTEEEIKGWFLSAMNQLLSNREEIVANTELLIDLAKDTSPLENKIDDLEQQLETIRQDIEDLVDRNARKAQNQDLYQEQYDTLVTAYQERQKELQEATSSLEEQKSKQLSLDGFIQQLKQQEDLITDFNQELWQTSVERLDIKEGKKISLTFKNGVRIDL</sequence>
<evidence type="ECO:0000313" key="1">
    <source>
        <dbReference type="EMBL" id="SUN15118.1"/>
    </source>
</evidence>
<proteinExistence type="predicted"/>
<dbReference type="InterPro" id="IPR036162">
    <property type="entry name" value="Resolvase-like_N_sf"/>
</dbReference>
<dbReference type="PANTHER" id="PTHR30461:SF23">
    <property type="entry name" value="DNA RECOMBINASE-RELATED"/>
    <property type="match status" value="1"/>
</dbReference>
<reference evidence="1 2" key="1">
    <citation type="submission" date="2018-06" db="EMBL/GenBank/DDBJ databases">
        <authorList>
            <consortium name="Pathogen Informatics"/>
            <person name="Doyle S."/>
        </authorList>
    </citation>
    <scope>NUCLEOTIDE SEQUENCE [LARGE SCALE GENOMIC DNA]</scope>
    <source>
        <strain evidence="1 2">NCTC8185</strain>
    </source>
</reference>
<dbReference type="PANTHER" id="PTHR30461">
    <property type="entry name" value="DNA-INVERTASE FROM LAMBDOID PROPHAGE"/>
    <property type="match status" value="1"/>
</dbReference>
<dbReference type="InterPro" id="IPR038109">
    <property type="entry name" value="DNA_bind_recomb_sf"/>
</dbReference>
<dbReference type="PROSITE" id="PS51737">
    <property type="entry name" value="RECOMBINASE_DNA_BIND"/>
    <property type="match status" value="1"/>
</dbReference>
<evidence type="ECO:0000313" key="2">
    <source>
        <dbReference type="Proteomes" id="UP000254076"/>
    </source>
</evidence>
<dbReference type="SUPFAM" id="SSF53041">
    <property type="entry name" value="Resolvase-like"/>
    <property type="match status" value="1"/>
</dbReference>
<dbReference type="Gene3D" id="3.90.1750.20">
    <property type="entry name" value="Putative Large Serine Recombinase, Chain B, Domain 2"/>
    <property type="match status" value="1"/>
</dbReference>
<dbReference type="Proteomes" id="UP000254076">
    <property type="component" value="Unassembled WGS sequence"/>
</dbReference>
<dbReference type="GO" id="GO:0000150">
    <property type="term" value="F:DNA strand exchange activity"/>
    <property type="evidence" value="ECO:0007669"/>
    <property type="project" value="InterPro"/>
</dbReference>
<dbReference type="InterPro" id="IPR006119">
    <property type="entry name" value="Resolv_N"/>
</dbReference>
<accession>A0A0H1UHJ9</accession>
<dbReference type="RefSeq" id="WP_000756017.1">
    <property type="nucleotide sequence ID" value="NZ_CP008813.1"/>
</dbReference>
<dbReference type="AlphaFoldDB" id="A0A0H1UHJ9"/>
<dbReference type="InterPro" id="IPR050639">
    <property type="entry name" value="SSR_resolvase"/>
</dbReference>
<dbReference type="EMBL" id="UHEQ01000004">
    <property type="protein sequence ID" value="SUN15118.1"/>
    <property type="molecule type" value="Genomic_DNA"/>
</dbReference>
<dbReference type="PROSITE" id="PS51736">
    <property type="entry name" value="RECOMBINASES_3"/>
    <property type="match status" value="1"/>
</dbReference>
<dbReference type="Gene3D" id="3.40.50.1390">
    <property type="entry name" value="Resolvase, N-terminal catalytic domain"/>
    <property type="match status" value="1"/>
</dbReference>
<dbReference type="SMART" id="SM00857">
    <property type="entry name" value="Resolvase"/>
    <property type="match status" value="1"/>
</dbReference>
<name>A0A0H1UHJ9_STRAG</name>
<comment type="caution">
    <text evidence="1">The sequence shown here is derived from an EMBL/GenBank/DDBJ whole genome shotgun (WGS) entry which is preliminary data.</text>
</comment>
<dbReference type="Pfam" id="PF13408">
    <property type="entry name" value="Zn_ribbon_recom"/>
    <property type="match status" value="1"/>
</dbReference>